<evidence type="ECO:0008006" key="4">
    <source>
        <dbReference type="Google" id="ProtNLM"/>
    </source>
</evidence>
<dbReference type="Gene3D" id="3.40.50.1820">
    <property type="entry name" value="alpha/beta hydrolase"/>
    <property type="match status" value="2"/>
</dbReference>
<dbReference type="PANTHER" id="PTHR11440">
    <property type="entry name" value="LECITHIN-CHOLESTEROL ACYLTRANSFERASE-RELATED"/>
    <property type="match status" value="1"/>
</dbReference>
<dbReference type="Proteomes" id="UP001107558">
    <property type="component" value="Chromosome 2"/>
</dbReference>
<evidence type="ECO:0000256" key="1">
    <source>
        <dbReference type="SAM" id="SignalP"/>
    </source>
</evidence>
<dbReference type="GO" id="GO:0008374">
    <property type="term" value="F:O-acyltransferase activity"/>
    <property type="evidence" value="ECO:0007669"/>
    <property type="project" value="InterPro"/>
</dbReference>
<keyword evidence="3" id="KW-1185">Reference proteome</keyword>
<keyword evidence="1" id="KW-0732">Signal</keyword>
<dbReference type="SUPFAM" id="SSF53474">
    <property type="entry name" value="alpha/beta-Hydrolases"/>
    <property type="match status" value="1"/>
</dbReference>
<comment type="caution">
    <text evidence="2">The sequence shown here is derived from an EMBL/GenBank/DDBJ whole genome shotgun (WGS) entry which is preliminary data.</text>
</comment>
<dbReference type="InterPro" id="IPR029058">
    <property type="entry name" value="AB_hydrolase_fold"/>
</dbReference>
<name>A0A9J6BY12_POLVA</name>
<dbReference type="InterPro" id="IPR003386">
    <property type="entry name" value="LACT/PDAT_acylTrfase"/>
</dbReference>
<accession>A0A9J6BY12</accession>
<gene>
    <name evidence="2" type="ORF">PVAND_004401</name>
</gene>
<reference evidence="2" key="1">
    <citation type="submission" date="2021-03" db="EMBL/GenBank/DDBJ databases">
        <title>Chromosome level genome of the anhydrobiotic midge Polypedilum vanderplanki.</title>
        <authorList>
            <person name="Yoshida Y."/>
            <person name="Kikawada T."/>
            <person name="Gusev O."/>
        </authorList>
    </citation>
    <scope>NUCLEOTIDE SEQUENCE</scope>
    <source>
        <strain evidence="2">NIAS01</strain>
        <tissue evidence="2">Whole body or cell culture</tissue>
    </source>
</reference>
<evidence type="ECO:0000313" key="3">
    <source>
        <dbReference type="Proteomes" id="UP001107558"/>
    </source>
</evidence>
<evidence type="ECO:0000313" key="2">
    <source>
        <dbReference type="EMBL" id="KAG5674429.1"/>
    </source>
</evidence>
<organism evidence="2 3">
    <name type="scientific">Polypedilum vanderplanki</name>
    <name type="common">Sleeping chironomid midge</name>
    <dbReference type="NCBI Taxonomy" id="319348"/>
    <lineage>
        <taxon>Eukaryota</taxon>
        <taxon>Metazoa</taxon>
        <taxon>Ecdysozoa</taxon>
        <taxon>Arthropoda</taxon>
        <taxon>Hexapoda</taxon>
        <taxon>Insecta</taxon>
        <taxon>Pterygota</taxon>
        <taxon>Neoptera</taxon>
        <taxon>Endopterygota</taxon>
        <taxon>Diptera</taxon>
        <taxon>Nematocera</taxon>
        <taxon>Chironomoidea</taxon>
        <taxon>Chironomidae</taxon>
        <taxon>Chironominae</taxon>
        <taxon>Polypedilum</taxon>
        <taxon>Polypedilum</taxon>
    </lineage>
</organism>
<sequence>MREIAILFFGFLILQINAQFLPWFLEQNYVNPPNNNNKPSKPRSPVIFVPGDGGTQVDAKLNKPSTRHIFCTKTTKDYFNVWLNLELMAPLIIDCWTDNVKLYYNNETRTTSNSPGVELRIPRWGDPEVVEWIDPSKNHIGAYFKSIANGLVQNGYVRNVSIRGAPYDFRKGPSELGQYFIDLKQLVEETYEMNSQVPVTLIAHSMGAPILMIFLQQQNEKWKEKYIARMITIAGAYGGSVKTVKVFAVGDDLGSLGLFASEMREAQISMASLSFLLPFPTFWKPNEVLVTTRKRNYTHSQLNEFFDDLGYPQGWEMRKDNLKFVENFAAPNVEIHCLYSTKMPTIEQLHYKTDDLSGSPSLLYGNGDGSVNIRSLEGCTYWRNLQKQPITTLEIPNTEHFALLQHPRIVSYILDVLVN</sequence>
<proteinExistence type="predicted"/>
<feature type="signal peptide" evidence="1">
    <location>
        <begin position="1"/>
        <end position="18"/>
    </location>
</feature>
<dbReference type="GO" id="GO:0006629">
    <property type="term" value="P:lipid metabolic process"/>
    <property type="evidence" value="ECO:0007669"/>
    <property type="project" value="InterPro"/>
</dbReference>
<dbReference type="EMBL" id="JADBJN010000002">
    <property type="protein sequence ID" value="KAG5674429.1"/>
    <property type="molecule type" value="Genomic_DNA"/>
</dbReference>
<dbReference type="Pfam" id="PF02450">
    <property type="entry name" value="LCAT"/>
    <property type="match status" value="1"/>
</dbReference>
<dbReference type="AlphaFoldDB" id="A0A9J6BY12"/>
<protein>
    <recommendedName>
        <fullName evidence="4">Group XV phospholipase A2</fullName>
    </recommendedName>
</protein>
<dbReference type="OrthoDB" id="190846at2759"/>
<feature type="chain" id="PRO_5039899516" description="Group XV phospholipase A2" evidence="1">
    <location>
        <begin position="19"/>
        <end position="419"/>
    </location>
</feature>